<keyword evidence="11" id="KW-1185">Reference proteome</keyword>
<evidence type="ECO:0000256" key="7">
    <source>
        <dbReference type="RuleBase" id="RU367032"/>
    </source>
</evidence>
<name>A0AA43QWB1_9LECA</name>
<feature type="region of interest" description="Disordered" evidence="8">
    <location>
        <begin position="265"/>
        <end position="287"/>
    </location>
</feature>
<keyword evidence="2" id="KW-0811">Translocation</keyword>
<dbReference type="GO" id="GO:0005102">
    <property type="term" value="F:signaling receptor binding"/>
    <property type="evidence" value="ECO:0007669"/>
    <property type="project" value="TreeGrafter"/>
</dbReference>
<comment type="subcellular location">
    <subcellularLocation>
        <location evidence="6 7">Peroxisome membrane</location>
    </subcellularLocation>
</comment>
<feature type="region of interest" description="Disordered" evidence="8">
    <location>
        <begin position="199"/>
        <end position="226"/>
    </location>
</feature>
<dbReference type="PANTHER" id="PTHR23058">
    <property type="entry name" value="PEROXISOMAL MEMBRANE PROTEIN PEX14"/>
    <property type="match status" value="1"/>
</dbReference>
<evidence type="ECO:0000259" key="9">
    <source>
        <dbReference type="Pfam" id="PF04695"/>
    </source>
</evidence>
<keyword evidence="7" id="KW-0472">Membrane</keyword>
<evidence type="ECO:0000256" key="2">
    <source>
        <dbReference type="ARBA" id="ARBA00023010"/>
    </source>
</evidence>
<dbReference type="Gene3D" id="1.10.10.10">
    <property type="entry name" value="Winged helix-like DNA-binding domain superfamily/Winged helix DNA-binding domain"/>
    <property type="match status" value="1"/>
</dbReference>
<dbReference type="Pfam" id="PF04695">
    <property type="entry name" value="Pex14_N"/>
    <property type="match status" value="1"/>
</dbReference>
<protein>
    <recommendedName>
        <fullName evidence="4 7">Peroxisomal membrane protein PEX14</fullName>
    </recommendedName>
    <alternativeName>
        <fullName evidence="5 7">Peroxin-14</fullName>
    </alternativeName>
</protein>
<evidence type="ECO:0000256" key="6">
    <source>
        <dbReference type="ARBA" id="ARBA00046271"/>
    </source>
</evidence>
<dbReference type="PANTHER" id="PTHR23058:SF5">
    <property type="entry name" value="PEROXISOMAL MEMBRANE PROTEIN PEX14"/>
    <property type="match status" value="1"/>
</dbReference>
<comment type="function">
    <text evidence="7">Component of the PEX13-PEX14 docking complex, a translocon channel that specifically mediates the import of peroxisomal cargo proteins bound to PEX5 receptor. The PEX13-PEX14 docking complex forms a large import pore which can be opened to a diameter of about 9 nm. Mechanistically, PEX5 receptor along with cargo proteins associates with the PEX14 subunit of the PEX13-PEX14 docking complex in the cytosol, leading to the insertion of the receptor into the organelle membrane with the concomitant translocation of the cargo into the peroxisome matrix.</text>
</comment>
<evidence type="ECO:0000256" key="3">
    <source>
        <dbReference type="ARBA" id="ARBA00023140"/>
    </source>
</evidence>
<comment type="caution">
    <text evidence="10">The sequence shown here is derived from an EMBL/GenBank/DDBJ whole genome shotgun (WGS) entry which is preliminary data.</text>
</comment>
<evidence type="ECO:0000313" key="10">
    <source>
        <dbReference type="EMBL" id="MDI1492784.1"/>
    </source>
</evidence>
<keyword evidence="3 7" id="KW-0576">Peroxisome</keyword>
<feature type="region of interest" description="Disordered" evidence="8">
    <location>
        <begin position="70"/>
        <end position="91"/>
    </location>
</feature>
<evidence type="ECO:0000313" key="11">
    <source>
        <dbReference type="Proteomes" id="UP001161017"/>
    </source>
</evidence>
<accession>A0AA43QWB1</accession>
<organism evidence="10 11">
    <name type="scientific">Ramalina farinacea</name>
    <dbReference type="NCBI Taxonomy" id="258253"/>
    <lineage>
        <taxon>Eukaryota</taxon>
        <taxon>Fungi</taxon>
        <taxon>Dikarya</taxon>
        <taxon>Ascomycota</taxon>
        <taxon>Pezizomycotina</taxon>
        <taxon>Lecanoromycetes</taxon>
        <taxon>OSLEUM clade</taxon>
        <taxon>Lecanoromycetidae</taxon>
        <taxon>Lecanorales</taxon>
        <taxon>Lecanorineae</taxon>
        <taxon>Ramalinaceae</taxon>
        <taxon>Ramalina</taxon>
    </lineage>
</organism>
<evidence type="ECO:0000256" key="5">
    <source>
        <dbReference type="ARBA" id="ARBA00029691"/>
    </source>
</evidence>
<feature type="compositionally biased region" description="Low complexity" evidence="8">
    <location>
        <begin position="78"/>
        <end position="88"/>
    </location>
</feature>
<evidence type="ECO:0000256" key="1">
    <source>
        <dbReference type="ARBA" id="ARBA00005443"/>
    </source>
</evidence>
<evidence type="ECO:0000256" key="4">
    <source>
        <dbReference type="ARBA" id="ARBA00029502"/>
    </source>
</evidence>
<dbReference type="GO" id="GO:1990429">
    <property type="term" value="C:peroxisomal importomer complex"/>
    <property type="evidence" value="ECO:0007669"/>
    <property type="project" value="TreeGrafter"/>
</dbReference>
<gene>
    <name evidence="10" type="ORF">OHK93_004567</name>
</gene>
<proteinExistence type="inferred from homology"/>
<dbReference type="AlphaFoldDB" id="A0AA43QWB1"/>
<dbReference type="EMBL" id="JAPUFD010000021">
    <property type="protein sequence ID" value="MDI1492784.1"/>
    <property type="molecule type" value="Genomic_DNA"/>
</dbReference>
<dbReference type="GO" id="GO:0005778">
    <property type="term" value="C:peroxisomal membrane"/>
    <property type="evidence" value="ECO:0007669"/>
    <property type="project" value="UniProtKB-SubCell"/>
</dbReference>
<dbReference type="InterPro" id="IPR036388">
    <property type="entry name" value="WH-like_DNA-bd_sf"/>
</dbReference>
<feature type="domain" description="Peroxisome membrane anchor protein Pex14p N-terminal" evidence="9">
    <location>
        <begin position="7"/>
        <end position="47"/>
    </location>
</feature>
<dbReference type="InterPro" id="IPR025655">
    <property type="entry name" value="PEX14"/>
</dbReference>
<dbReference type="Proteomes" id="UP001161017">
    <property type="component" value="Unassembled WGS sequence"/>
</dbReference>
<reference evidence="10" key="1">
    <citation type="journal article" date="2023" name="Genome Biol. Evol.">
        <title>First Whole Genome Sequence and Flow Cytometry Genome Size Data for the Lichen-Forming Fungus Ramalina farinacea (Ascomycota).</title>
        <authorList>
            <person name="Llewellyn T."/>
            <person name="Mian S."/>
            <person name="Hill R."/>
            <person name="Leitch I.J."/>
            <person name="Gaya E."/>
        </authorList>
    </citation>
    <scope>NUCLEOTIDE SEQUENCE</scope>
    <source>
        <strain evidence="10">LIQ254RAFAR</strain>
    </source>
</reference>
<sequence>MEERILLLRKATKFLQDDDIRTASTQRKRTFLLSKGLSDVEIESLLSTDASLKPTTIVTAPQNGVVTESGTLIDGSEESQQASGSSSARDAPPIITYPEFLLHTQKPPPLITAERLLTAGYAISGAAAVLYGTSKYLVEPMLDSLSNARHSLFESAHSNMHTLNAKLEENVSIVPNQGHGSQDEDMMDDGAPFFSRTVATQTSPRLSQSSSQSSISSVASPSTPVNHASQLVDMQSKLQGLKVSDNSDKSLKKALDEFCTYLNALPDTDNPNSIRRKSHPPTNDSISKMKTEIRGAKGVLLSARNFPAMTAR</sequence>
<evidence type="ECO:0000256" key="8">
    <source>
        <dbReference type="SAM" id="MobiDB-lite"/>
    </source>
</evidence>
<comment type="similarity">
    <text evidence="1 7">Belongs to the peroxin-14 family.</text>
</comment>
<keyword evidence="7" id="KW-0653">Protein transport</keyword>
<keyword evidence="7" id="KW-0813">Transport</keyword>
<feature type="compositionally biased region" description="Low complexity" evidence="8">
    <location>
        <begin position="200"/>
        <end position="224"/>
    </location>
</feature>
<dbReference type="InterPro" id="IPR006785">
    <property type="entry name" value="Pex14_N"/>
</dbReference>
<dbReference type="GO" id="GO:0016560">
    <property type="term" value="P:protein import into peroxisome matrix, docking"/>
    <property type="evidence" value="ECO:0007669"/>
    <property type="project" value="UniProtKB-UniRule"/>
</dbReference>